<dbReference type="InterPro" id="IPR002104">
    <property type="entry name" value="Integrase_catalytic"/>
</dbReference>
<dbReference type="InterPro" id="IPR004107">
    <property type="entry name" value="Integrase_SAM-like_N"/>
</dbReference>
<dbReference type="KEGG" id="pbr:PB2503_13054"/>
<organism evidence="7 8">
    <name type="scientific">Parvularcula bermudensis (strain ATCC BAA-594 / HTCC2503 / KCTC 12087)</name>
    <dbReference type="NCBI Taxonomy" id="314260"/>
    <lineage>
        <taxon>Bacteria</taxon>
        <taxon>Pseudomonadati</taxon>
        <taxon>Pseudomonadota</taxon>
        <taxon>Alphaproteobacteria</taxon>
        <taxon>Parvularculales</taxon>
        <taxon>Parvularculaceae</taxon>
        <taxon>Parvularcula</taxon>
    </lineage>
</organism>
<evidence type="ECO:0000256" key="3">
    <source>
        <dbReference type="ARBA" id="ARBA00023172"/>
    </source>
</evidence>
<dbReference type="InterPro" id="IPR011010">
    <property type="entry name" value="DNA_brk_join_enz"/>
</dbReference>
<dbReference type="AlphaFoldDB" id="E0TG77"/>
<evidence type="ECO:0000313" key="7">
    <source>
        <dbReference type="EMBL" id="ADM10648.1"/>
    </source>
</evidence>
<evidence type="ECO:0000256" key="4">
    <source>
        <dbReference type="PROSITE-ProRule" id="PRU01248"/>
    </source>
</evidence>
<dbReference type="Pfam" id="PF00589">
    <property type="entry name" value="Phage_integrase"/>
    <property type="match status" value="1"/>
</dbReference>
<dbReference type="PANTHER" id="PTHR30349">
    <property type="entry name" value="PHAGE INTEGRASE-RELATED"/>
    <property type="match status" value="1"/>
</dbReference>
<feature type="domain" description="Tyr recombinase" evidence="5">
    <location>
        <begin position="122"/>
        <end position="305"/>
    </location>
</feature>
<dbReference type="PROSITE" id="PS51898">
    <property type="entry name" value="TYR_RECOMBINASE"/>
    <property type="match status" value="1"/>
</dbReference>
<evidence type="ECO:0000256" key="1">
    <source>
        <dbReference type="ARBA" id="ARBA00022908"/>
    </source>
</evidence>
<dbReference type="PROSITE" id="PS51900">
    <property type="entry name" value="CB"/>
    <property type="match status" value="1"/>
</dbReference>
<evidence type="ECO:0000259" key="5">
    <source>
        <dbReference type="PROSITE" id="PS51898"/>
    </source>
</evidence>
<dbReference type="eggNOG" id="COG4974">
    <property type="taxonomic scope" value="Bacteria"/>
</dbReference>
<keyword evidence="3" id="KW-0233">DNA recombination</keyword>
<dbReference type="OrthoDB" id="9801717at2"/>
<gene>
    <name evidence="7" type="ordered locus">PB2503_13054</name>
</gene>
<dbReference type="InterPro" id="IPR013762">
    <property type="entry name" value="Integrase-like_cat_sf"/>
</dbReference>
<evidence type="ECO:0000259" key="6">
    <source>
        <dbReference type="PROSITE" id="PS51900"/>
    </source>
</evidence>
<dbReference type="Pfam" id="PF02899">
    <property type="entry name" value="Phage_int_SAM_1"/>
    <property type="match status" value="1"/>
</dbReference>
<dbReference type="SUPFAM" id="SSF56349">
    <property type="entry name" value="DNA breaking-rejoining enzymes"/>
    <property type="match status" value="1"/>
</dbReference>
<dbReference type="Gene3D" id="1.10.443.10">
    <property type="entry name" value="Intergrase catalytic core"/>
    <property type="match status" value="1"/>
</dbReference>
<keyword evidence="8" id="KW-1185">Reference proteome</keyword>
<feature type="domain" description="Core-binding (CB)" evidence="6">
    <location>
        <begin position="10"/>
        <end position="101"/>
    </location>
</feature>
<dbReference type="STRING" id="314260.PB2503_13054"/>
<keyword evidence="1" id="KW-0229">DNA integration</keyword>
<dbReference type="GO" id="GO:0003677">
    <property type="term" value="F:DNA binding"/>
    <property type="evidence" value="ECO:0007669"/>
    <property type="project" value="UniProtKB-UniRule"/>
</dbReference>
<proteinExistence type="predicted"/>
<reference evidence="7 8" key="2">
    <citation type="journal article" date="2011" name="J. Bacteriol.">
        <title>Complete genome sequence of strain HTCC2503T of Parvularcula bermudensis, the type species of the order "Parvularculales" in the class Alphaproteobacteria.</title>
        <authorList>
            <person name="Oh H.M."/>
            <person name="Kang I."/>
            <person name="Vergin K.L."/>
            <person name="Kang D."/>
            <person name="Rhee K.H."/>
            <person name="Giovannoni S.J."/>
            <person name="Cho J.C."/>
        </authorList>
    </citation>
    <scope>NUCLEOTIDE SEQUENCE [LARGE SCALE GENOMIC DNA]</scope>
    <source>
        <strain evidence="8">ATCC BAA-594 / HTCC2503 / KCTC 12087</strain>
    </source>
</reference>
<dbReference type="EMBL" id="CP002156">
    <property type="protein sequence ID" value="ADM10648.1"/>
    <property type="molecule type" value="Genomic_DNA"/>
</dbReference>
<protein>
    <submittedName>
        <fullName evidence="7">Integrase/recombinase XerC, putative</fullName>
    </submittedName>
</protein>
<reference evidence="8" key="1">
    <citation type="submission" date="2010-08" db="EMBL/GenBank/DDBJ databases">
        <title>Genome sequence of Parvularcula bermudensis HTCC2503.</title>
        <authorList>
            <person name="Kang D.-M."/>
            <person name="Oh H.-M."/>
            <person name="Cho J.-C."/>
        </authorList>
    </citation>
    <scope>NUCLEOTIDE SEQUENCE [LARGE SCALE GENOMIC DNA]</scope>
    <source>
        <strain evidence="8">ATCC BAA-594 / HTCC2503 / KCTC 12087</strain>
    </source>
</reference>
<dbReference type="RefSeq" id="WP_013301622.1">
    <property type="nucleotide sequence ID" value="NC_014414.1"/>
</dbReference>
<dbReference type="HOGENOM" id="CLU_027562_9_0_5"/>
<keyword evidence="2 4" id="KW-0238">DNA-binding</keyword>
<dbReference type="Proteomes" id="UP000001302">
    <property type="component" value="Chromosome"/>
</dbReference>
<dbReference type="GO" id="GO:0006310">
    <property type="term" value="P:DNA recombination"/>
    <property type="evidence" value="ECO:0007669"/>
    <property type="project" value="UniProtKB-KW"/>
</dbReference>
<evidence type="ECO:0000313" key="8">
    <source>
        <dbReference type="Proteomes" id="UP000001302"/>
    </source>
</evidence>
<accession>E0TG77</accession>
<evidence type="ECO:0000256" key="2">
    <source>
        <dbReference type="ARBA" id="ARBA00023125"/>
    </source>
</evidence>
<name>E0TG77_PARBH</name>
<dbReference type="Gene3D" id="1.10.150.130">
    <property type="match status" value="1"/>
</dbReference>
<dbReference type="PANTHER" id="PTHR30349:SF90">
    <property type="entry name" value="TYROSINE RECOMBINASE XERD"/>
    <property type="match status" value="1"/>
</dbReference>
<dbReference type="InterPro" id="IPR010998">
    <property type="entry name" value="Integrase_recombinase_N"/>
</dbReference>
<sequence>MVAPPPSSAAAWPVLTAAFLRHLETQTRASPYTIRNYRQTIDRFSDFARRHRGGEVDLVDIARWRTADFRAFLADRRAEGIAPPTLRLDLSALKQLFRFIDRRTGSETTPLYALRTPKAPRRLPRPIGQAPALALAEAAEHTQDWTVHRDRALFALLYGAGLRLSEALALDRRDLPPRGVSLRVLGKGAKMRDVPLLDVVRTRIDTYLDHRDKAIPGNTAPALFLGAKGRRLSPGVAQRALRRERATLGLSDDATPHALRHAFATHLLAAGTDLRTLQTLLGHSSLKTTQGYTEIDAGRLLAVHAAAHPRGRSSD</sequence>
<dbReference type="InterPro" id="IPR044068">
    <property type="entry name" value="CB"/>
</dbReference>
<dbReference type="GO" id="GO:0015074">
    <property type="term" value="P:DNA integration"/>
    <property type="evidence" value="ECO:0007669"/>
    <property type="project" value="UniProtKB-KW"/>
</dbReference>
<dbReference type="InterPro" id="IPR050090">
    <property type="entry name" value="Tyrosine_recombinase_XerCD"/>
</dbReference>